<keyword evidence="6" id="KW-0732">Signal</keyword>
<gene>
    <name evidence="10" type="ORF">SBAD_LOCUS10215</name>
</gene>
<dbReference type="GO" id="GO:0046883">
    <property type="term" value="P:regulation of hormone secretion"/>
    <property type="evidence" value="ECO:0007669"/>
    <property type="project" value="TreeGrafter"/>
</dbReference>
<dbReference type="Proteomes" id="UP000270296">
    <property type="component" value="Unassembled WGS sequence"/>
</dbReference>
<accession>A0A183J2W7</accession>
<reference evidence="10 11" key="2">
    <citation type="submission" date="2018-11" db="EMBL/GenBank/DDBJ databases">
        <authorList>
            <consortium name="Pathogen Informatics"/>
        </authorList>
    </citation>
    <scope>NUCLEOTIDE SEQUENCE [LARGE SCALE GENOMIC DNA]</scope>
</reference>
<proteinExistence type="inferred from homology"/>
<dbReference type="PANTHER" id="PTHR12738">
    <property type="entry name" value="NEUROENDOCRINE PROTEIN 7B2"/>
    <property type="match status" value="1"/>
</dbReference>
<evidence type="ECO:0000313" key="11">
    <source>
        <dbReference type="Proteomes" id="UP000270296"/>
    </source>
</evidence>
<organism evidence="12">
    <name type="scientific">Soboliphyme baturini</name>
    <dbReference type="NCBI Taxonomy" id="241478"/>
    <lineage>
        <taxon>Eukaryota</taxon>
        <taxon>Metazoa</taxon>
        <taxon>Ecdysozoa</taxon>
        <taxon>Nematoda</taxon>
        <taxon>Enoplea</taxon>
        <taxon>Dorylaimia</taxon>
        <taxon>Dioctophymatida</taxon>
        <taxon>Dioctophymatoidea</taxon>
        <taxon>Soboliphymatidae</taxon>
        <taxon>Soboliphyme</taxon>
    </lineage>
</organism>
<dbReference type="Pfam" id="PF05281">
    <property type="entry name" value="Secretogranin_V"/>
    <property type="match status" value="1"/>
</dbReference>
<feature type="region of interest" description="Disordered" evidence="9">
    <location>
        <begin position="1"/>
        <end position="22"/>
    </location>
</feature>
<evidence type="ECO:0000256" key="8">
    <source>
        <dbReference type="ARBA" id="ARBA00023186"/>
    </source>
</evidence>
<keyword evidence="4" id="KW-0813">Transport</keyword>
<dbReference type="GO" id="GO:0030141">
    <property type="term" value="C:secretory granule"/>
    <property type="evidence" value="ECO:0007669"/>
    <property type="project" value="InterPro"/>
</dbReference>
<evidence type="ECO:0000256" key="2">
    <source>
        <dbReference type="ARBA" id="ARBA00006348"/>
    </source>
</evidence>
<evidence type="ECO:0000256" key="1">
    <source>
        <dbReference type="ARBA" id="ARBA00004613"/>
    </source>
</evidence>
<dbReference type="OrthoDB" id="9922675at2759"/>
<evidence type="ECO:0000256" key="5">
    <source>
        <dbReference type="ARBA" id="ARBA00022525"/>
    </source>
</evidence>
<keyword evidence="8" id="KW-0143">Chaperone</keyword>
<protein>
    <recommendedName>
        <fullName evidence="3">Neuroendocrine protein 7B2</fullName>
    </recommendedName>
</protein>
<evidence type="ECO:0000313" key="12">
    <source>
        <dbReference type="WBParaSite" id="SBAD_0001057901-mRNA-1"/>
    </source>
</evidence>
<evidence type="ECO:0000256" key="4">
    <source>
        <dbReference type="ARBA" id="ARBA00022448"/>
    </source>
</evidence>
<dbReference type="WBParaSite" id="SBAD_0001057901-mRNA-1">
    <property type="protein sequence ID" value="SBAD_0001057901-mRNA-1"/>
    <property type="gene ID" value="SBAD_0001057901"/>
</dbReference>
<comment type="similarity">
    <text evidence="2">Belongs to the 7B2 family.</text>
</comment>
<dbReference type="AlphaFoldDB" id="A0A183J2W7"/>
<dbReference type="GO" id="GO:0030234">
    <property type="term" value="F:enzyme regulator activity"/>
    <property type="evidence" value="ECO:0007669"/>
    <property type="project" value="TreeGrafter"/>
</dbReference>
<evidence type="ECO:0000256" key="9">
    <source>
        <dbReference type="SAM" id="MobiDB-lite"/>
    </source>
</evidence>
<comment type="subcellular location">
    <subcellularLocation>
        <location evidence="1">Secreted</location>
    </subcellularLocation>
</comment>
<keyword evidence="5" id="KW-0964">Secreted</keyword>
<keyword evidence="7" id="KW-1015">Disulfide bond</keyword>
<dbReference type="EMBL" id="UZAM01013771">
    <property type="protein sequence ID" value="VDP29947.1"/>
    <property type="molecule type" value="Genomic_DNA"/>
</dbReference>
<sequence length="146" mass="16382">MINTGGAGEGKQMIGPEGNIPNKDEVKSDAVLPSFCEPPNPCPPGMTAEDGCLEEFINNAEFSRQYQANQDCFCDEDHIIDDILQAADIKYQHKGLVAKKFHQKKRVRRSLSERQRVLGSKSAPWHRFNPYLRGKALKVVAKKGHF</sequence>
<evidence type="ECO:0000313" key="10">
    <source>
        <dbReference type="EMBL" id="VDP29947.1"/>
    </source>
</evidence>
<dbReference type="GO" id="GO:0005576">
    <property type="term" value="C:extracellular region"/>
    <property type="evidence" value="ECO:0007669"/>
    <property type="project" value="UniProtKB-SubCell"/>
</dbReference>
<name>A0A183J2W7_9BILA</name>
<reference evidence="12" key="1">
    <citation type="submission" date="2016-06" db="UniProtKB">
        <authorList>
            <consortium name="WormBaseParasite"/>
        </authorList>
    </citation>
    <scope>IDENTIFICATION</scope>
</reference>
<dbReference type="GO" id="GO:0007218">
    <property type="term" value="P:neuropeptide signaling pathway"/>
    <property type="evidence" value="ECO:0007669"/>
    <property type="project" value="InterPro"/>
</dbReference>
<evidence type="ECO:0000256" key="7">
    <source>
        <dbReference type="ARBA" id="ARBA00023157"/>
    </source>
</evidence>
<dbReference type="InterPro" id="IPR007945">
    <property type="entry name" value="Secretogranin_V"/>
</dbReference>
<dbReference type="PANTHER" id="PTHR12738:SF0">
    <property type="entry name" value="NEUROENDOCRINE PROTEIN 7B2"/>
    <property type="match status" value="1"/>
</dbReference>
<evidence type="ECO:0000256" key="6">
    <source>
        <dbReference type="ARBA" id="ARBA00022729"/>
    </source>
</evidence>
<evidence type="ECO:0000256" key="3">
    <source>
        <dbReference type="ARBA" id="ARBA00019589"/>
    </source>
</evidence>
<keyword evidence="11" id="KW-1185">Reference proteome</keyword>